<gene>
    <name evidence="3" type="ORF">Dsi01nite_038750</name>
</gene>
<dbReference type="EMBL" id="BONQ01000056">
    <property type="protein sequence ID" value="GIG45834.1"/>
    <property type="molecule type" value="Genomic_DNA"/>
</dbReference>
<evidence type="ECO:0000256" key="2">
    <source>
        <dbReference type="SAM" id="Phobius"/>
    </source>
</evidence>
<name>A0A919U7T4_9ACTN</name>
<evidence type="ECO:0000256" key="1">
    <source>
        <dbReference type="SAM" id="MobiDB-lite"/>
    </source>
</evidence>
<keyword evidence="2" id="KW-1133">Transmembrane helix</keyword>
<feature type="transmembrane region" description="Helical" evidence="2">
    <location>
        <begin position="33"/>
        <end position="59"/>
    </location>
</feature>
<feature type="region of interest" description="Disordered" evidence="1">
    <location>
        <begin position="1"/>
        <end position="22"/>
    </location>
</feature>
<keyword evidence="4" id="KW-1185">Reference proteome</keyword>
<accession>A0A919U7T4</accession>
<keyword evidence="2" id="KW-0812">Transmembrane</keyword>
<evidence type="ECO:0000313" key="4">
    <source>
        <dbReference type="Proteomes" id="UP000660611"/>
    </source>
</evidence>
<dbReference type="RefSeq" id="WP_203847629.1">
    <property type="nucleotide sequence ID" value="NZ_BAAAVW010000033.1"/>
</dbReference>
<proteinExistence type="predicted"/>
<reference evidence="3" key="1">
    <citation type="submission" date="2021-01" db="EMBL/GenBank/DDBJ databases">
        <title>Whole genome shotgun sequence of Dactylosporangium siamense NBRC 106093.</title>
        <authorList>
            <person name="Komaki H."/>
            <person name="Tamura T."/>
        </authorList>
    </citation>
    <scope>NUCLEOTIDE SEQUENCE</scope>
    <source>
        <strain evidence="3">NBRC 106093</strain>
    </source>
</reference>
<evidence type="ECO:0008006" key="5">
    <source>
        <dbReference type="Google" id="ProtNLM"/>
    </source>
</evidence>
<evidence type="ECO:0000313" key="3">
    <source>
        <dbReference type="EMBL" id="GIG45834.1"/>
    </source>
</evidence>
<keyword evidence="2" id="KW-0472">Membrane</keyword>
<organism evidence="3 4">
    <name type="scientific">Dactylosporangium siamense</name>
    <dbReference type="NCBI Taxonomy" id="685454"/>
    <lineage>
        <taxon>Bacteria</taxon>
        <taxon>Bacillati</taxon>
        <taxon>Actinomycetota</taxon>
        <taxon>Actinomycetes</taxon>
        <taxon>Micromonosporales</taxon>
        <taxon>Micromonosporaceae</taxon>
        <taxon>Dactylosporangium</taxon>
    </lineage>
</organism>
<sequence>MMPSPTGVPAPPPGPGVVTPFAAPPRDRDLRGLWIGLGVGGLVLVLCCVGGVLGGGFLLNGLEGVARSQLVSVVDTYLTAMRAADYEAARGQLCPEQQRSHPVAWYEEHYRGSEVTDFTVDKNDVDVNRVQVPATVKRRGQGESLMTFTMLQQTTRWVICGGVD</sequence>
<dbReference type="AlphaFoldDB" id="A0A919U7T4"/>
<protein>
    <recommendedName>
        <fullName evidence="5">DUF4878 domain-containing protein</fullName>
    </recommendedName>
</protein>
<feature type="compositionally biased region" description="Pro residues" evidence="1">
    <location>
        <begin position="1"/>
        <end position="15"/>
    </location>
</feature>
<comment type="caution">
    <text evidence="3">The sequence shown here is derived from an EMBL/GenBank/DDBJ whole genome shotgun (WGS) entry which is preliminary data.</text>
</comment>
<dbReference type="Proteomes" id="UP000660611">
    <property type="component" value="Unassembled WGS sequence"/>
</dbReference>